<dbReference type="EMBL" id="JAATIQ010000042">
    <property type="protein sequence ID" value="KAF4394860.1"/>
    <property type="molecule type" value="Genomic_DNA"/>
</dbReference>
<feature type="coiled-coil region" evidence="1">
    <location>
        <begin position="269"/>
        <end position="432"/>
    </location>
</feature>
<keyword evidence="1" id="KW-0175">Coiled coil</keyword>
<dbReference type="Proteomes" id="UP000525078">
    <property type="component" value="Unassembled WGS sequence"/>
</dbReference>
<gene>
    <name evidence="3" type="ORF">F8388_019471</name>
    <name evidence="4" type="ORF">G4B88_002737</name>
</gene>
<name>A0A7J6HK45_CANSA</name>
<feature type="region of interest" description="Disordered" evidence="2">
    <location>
        <begin position="475"/>
        <end position="539"/>
    </location>
</feature>
<feature type="compositionally biased region" description="Basic and acidic residues" evidence="2">
    <location>
        <begin position="479"/>
        <end position="490"/>
    </location>
</feature>
<evidence type="ECO:0000313" key="5">
    <source>
        <dbReference type="Proteomes" id="UP000525078"/>
    </source>
</evidence>
<comment type="caution">
    <text evidence="4">The sequence shown here is derived from an EMBL/GenBank/DDBJ whole genome shotgun (WGS) entry which is preliminary data.</text>
</comment>
<organism evidence="4 6">
    <name type="scientific">Cannabis sativa</name>
    <name type="common">Hemp</name>
    <name type="synonym">Marijuana</name>
    <dbReference type="NCBI Taxonomy" id="3483"/>
    <lineage>
        <taxon>Eukaryota</taxon>
        <taxon>Viridiplantae</taxon>
        <taxon>Streptophyta</taxon>
        <taxon>Embryophyta</taxon>
        <taxon>Tracheophyta</taxon>
        <taxon>Spermatophyta</taxon>
        <taxon>Magnoliopsida</taxon>
        <taxon>eudicotyledons</taxon>
        <taxon>Gunneridae</taxon>
        <taxon>Pentapetalae</taxon>
        <taxon>rosids</taxon>
        <taxon>fabids</taxon>
        <taxon>Rosales</taxon>
        <taxon>Cannabaceae</taxon>
        <taxon>Cannabis</taxon>
    </lineage>
</organism>
<evidence type="ECO:0000313" key="6">
    <source>
        <dbReference type="Proteomes" id="UP000583929"/>
    </source>
</evidence>
<reference evidence="5 6" key="1">
    <citation type="journal article" date="2020" name="bioRxiv">
        <title>Sequence and annotation of 42 cannabis genomes reveals extensive copy number variation in cannabinoid synthesis and pathogen resistance genes.</title>
        <authorList>
            <person name="Mckernan K.J."/>
            <person name="Helbert Y."/>
            <person name="Kane L.T."/>
            <person name="Ebling H."/>
            <person name="Zhang L."/>
            <person name="Liu B."/>
            <person name="Eaton Z."/>
            <person name="Mclaughlin S."/>
            <person name="Kingan S."/>
            <person name="Baybayan P."/>
            <person name="Concepcion G."/>
            <person name="Jordan M."/>
            <person name="Riva A."/>
            <person name="Barbazuk W."/>
            <person name="Harkins T."/>
        </authorList>
    </citation>
    <scope>NUCLEOTIDE SEQUENCE [LARGE SCALE GENOMIC DNA]</scope>
    <source>
        <strain evidence="5 6">cv. Jamaican Lion 4</strain>
        <strain evidence="4">Father</strain>
        <strain evidence="3">Mother</strain>
        <tissue evidence="4">Leaf</tissue>
    </source>
</reference>
<evidence type="ECO:0008006" key="7">
    <source>
        <dbReference type="Google" id="ProtNLM"/>
    </source>
</evidence>
<dbReference type="Proteomes" id="UP000583929">
    <property type="component" value="Unassembled WGS sequence"/>
</dbReference>
<keyword evidence="6" id="KW-1185">Reference proteome</keyword>
<protein>
    <recommendedName>
        <fullName evidence="7">Reverse transcriptase zinc-binding domain-containing protein</fullName>
    </recommendedName>
</protein>
<dbReference type="EMBL" id="JAATIP010000204">
    <property type="protein sequence ID" value="KAF4360385.1"/>
    <property type="molecule type" value="Genomic_DNA"/>
</dbReference>
<evidence type="ECO:0000313" key="3">
    <source>
        <dbReference type="EMBL" id="KAF4360385.1"/>
    </source>
</evidence>
<evidence type="ECO:0000256" key="1">
    <source>
        <dbReference type="SAM" id="Coils"/>
    </source>
</evidence>
<accession>A0A7J6HK45</accession>
<dbReference type="AlphaFoldDB" id="A0A7J6HK45"/>
<sequence length="539" mass="61971">MECNLFELHENDSLVWKSTSSGTFSLKAAYMDLLRPAFSNSKTFTYLWNSPLHERLKLFLWKICRDCLPFEFRLSIIFGNEGHWNTMIRNREGRTDGARSLLTRWTLPRPGRIRVNVDFVNKEGTRAVGVVAARILAKWGLEHFCKGFLNFSKKERKLGGSFLLVGKEKVIFIAQNLEHVQILLKQNLYITYRFSLCHCIAFFFSSSRLHCSSFIFFLRLSSVQLIMKVEFTPDCSLNDSDDEGAELSISMLISGLRSAFMTTDFDWVEETLIYREAKLKNRIEELESENIQLYHEVKRLRIYNSETRVVKENYDTMRNRLKVAEEKILDCNLRAKAAEEKVLDCNLRAKAAEEKILDANLRTKAAELKVVDAELRVKEADEKVRDSTERTRVAEDRAKKLDEGAEAKTPKVERLEQLLDDVKKTERKIIEEIVHMKQNGDWSKFDELEKKVSVLEAEKEIVFKLESLVPMLTTTGSSESHKANEEKGTDTNDGFAVVSGSAHLPSPPICSTNQDSAKPLITYSRRNKKGNQNKNQKQG</sequence>
<evidence type="ECO:0000313" key="4">
    <source>
        <dbReference type="EMBL" id="KAF4394860.1"/>
    </source>
</evidence>
<evidence type="ECO:0000256" key="2">
    <source>
        <dbReference type="SAM" id="MobiDB-lite"/>
    </source>
</evidence>
<proteinExistence type="predicted"/>